<organism evidence="1 2">
    <name type="scientific">Asaia siamensis</name>
    <dbReference type="NCBI Taxonomy" id="110479"/>
    <lineage>
        <taxon>Bacteria</taxon>
        <taxon>Pseudomonadati</taxon>
        <taxon>Pseudomonadota</taxon>
        <taxon>Alphaproteobacteria</taxon>
        <taxon>Acetobacterales</taxon>
        <taxon>Acetobacteraceae</taxon>
        <taxon>Asaia</taxon>
    </lineage>
</organism>
<evidence type="ECO:0000313" key="1">
    <source>
        <dbReference type="EMBL" id="GGC22115.1"/>
    </source>
</evidence>
<name>A0ABQ1LCW8_9PROT</name>
<keyword evidence="2" id="KW-1185">Reference proteome</keyword>
<accession>A0ABQ1LCW8</accession>
<dbReference type="Proteomes" id="UP000637769">
    <property type="component" value="Unassembled WGS sequence"/>
</dbReference>
<comment type="caution">
    <text evidence="1">The sequence shown here is derived from an EMBL/GenBank/DDBJ whole genome shotgun (WGS) entry which is preliminary data.</text>
</comment>
<evidence type="ECO:0008006" key="3">
    <source>
        <dbReference type="Google" id="ProtNLM"/>
    </source>
</evidence>
<proteinExistence type="predicted"/>
<reference evidence="2" key="1">
    <citation type="journal article" date="2019" name="Int. J. Syst. Evol. Microbiol.">
        <title>The Global Catalogue of Microorganisms (GCM) 10K type strain sequencing project: providing services to taxonomists for standard genome sequencing and annotation.</title>
        <authorList>
            <consortium name="The Broad Institute Genomics Platform"/>
            <consortium name="The Broad Institute Genome Sequencing Center for Infectious Disease"/>
            <person name="Wu L."/>
            <person name="Ma J."/>
        </authorList>
    </citation>
    <scope>NUCLEOTIDE SEQUENCE [LARGE SCALE GENOMIC DNA]</scope>
    <source>
        <strain evidence="2">CCM 7132</strain>
    </source>
</reference>
<evidence type="ECO:0000313" key="2">
    <source>
        <dbReference type="Proteomes" id="UP000637769"/>
    </source>
</evidence>
<gene>
    <name evidence="1" type="ORF">GCM10007207_04190</name>
</gene>
<protein>
    <recommendedName>
        <fullName evidence="3">Nucleoside 2-deoxyribosyltransferase</fullName>
    </recommendedName>
</protein>
<sequence>MARKFSPSQDACILIVSLAPFAADQRLAVEERLHDEIPETIGASLAFHHLGGTDLHHADPSPMQPTNVAVLAELLGILTNLKLVITFGVAAHLSTIDAYGMGWARVPFRPGQITALPDGLALANFHASCGRHIETIAPLLTQTVPALTADRTS</sequence>
<dbReference type="EMBL" id="BMCH01000001">
    <property type="protein sequence ID" value="GGC22115.1"/>
    <property type="molecule type" value="Genomic_DNA"/>
</dbReference>
<dbReference type="RefSeq" id="WP_188425110.1">
    <property type="nucleotide sequence ID" value="NZ_BMCH01000001.1"/>
</dbReference>